<evidence type="ECO:0000313" key="4">
    <source>
        <dbReference type="Proteomes" id="UP001178148"/>
    </source>
</evidence>
<evidence type="ECO:0000313" key="2">
    <source>
        <dbReference type="EMBL" id="MDP0587674.1"/>
    </source>
</evidence>
<reference evidence="3" key="1">
    <citation type="submission" date="2023-06" db="EMBL/GenBank/DDBJ databases">
        <title>An intranuclear bacterial parasite of deep-sea mussels expresses apoptosis inhibitors acquired from its host.</title>
        <authorList>
            <person name="Gonzalez Porras M.A."/>
        </authorList>
    </citation>
    <scope>NUCLEOTIDE SEQUENCE</scope>
    <source>
        <strain evidence="3">IAP13</strain>
    </source>
</reference>
<accession>A0AA90SLJ3</accession>
<protein>
    <submittedName>
        <fullName evidence="3">Uncharacterized protein</fullName>
    </submittedName>
</protein>
<evidence type="ECO:0000256" key="1">
    <source>
        <dbReference type="SAM" id="Phobius"/>
    </source>
</evidence>
<sequence>MQTLLEVNLKPSMFHWLIVFGVCSGALISVWCAYCGLLVSMLLSMLIVIYGGCYLYWMTGFAGELCISGIRFYNDCWWLKTAEGWVYAWPCGQAFVGSCMMFLPFKYEGAKKSRRGNILIFPDSVEAHQRHGLRLSIILNGFLK</sequence>
<dbReference type="EMBL" id="JASXSV010000001">
    <property type="protein sequence ID" value="MDP0587674.1"/>
    <property type="molecule type" value="Genomic_DNA"/>
</dbReference>
<keyword evidence="1" id="KW-1133">Transmembrane helix</keyword>
<name>A0AA90SLJ3_9GAMM</name>
<evidence type="ECO:0000313" key="3">
    <source>
        <dbReference type="EMBL" id="MDP0587836.1"/>
    </source>
</evidence>
<dbReference type="Proteomes" id="UP001178148">
    <property type="component" value="Unassembled WGS sequence"/>
</dbReference>
<organism evidence="3 4">
    <name type="scientific">Candidatus Endonucleibacter bathymodioli</name>
    <dbReference type="NCBI Taxonomy" id="539814"/>
    <lineage>
        <taxon>Bacteria</taxon>
        <taxon>Pseudomonadati</taxon>
        <taxon>Pseudomonadota</taxon>
        <taxon>Gammaproteobacteria</taxon>
        <taxon>Oceanospirillales</taxon>
        <taxon>Endozoicomonadaceae</taxon>
        <taxon>Candidatus Endonucleibacter</taxon>
    </lineage>
</organism>
<dbReference type="EMBL" id="JASXSV010000001">
    <property type="protein sequence ID" value="MDP0587836.1"/>
    <property type="molecule type" value="Genomic_DNA"/>
</dbReference>
<keyword evidence="1" id="KW-0472">Membrane</keyword>
<feature type="transmembrane region" description="Helical" evidence="1">
    <location>
        <begin position="14"/>
        <end position="47"/>
    </location>
</feature>
<proteinExistence type="predicted"/>
<comment type="caution">
    <text evidence="3">The sequence shown here is derived from an EMBL/GenBank/DDBJ whole genome shotgun (WGS) entry which is preliminary data.</text>
</comment>
<gene>
    <name evidence="2" type="ORF">QS748_00045</name>
    <name evidence="3" type="ORF">QS748_00940</name>
</gene>
<keyword evidence="4" id="KW-1185">Reference proteome</keyword>
<feature type="transmembrane region" description="Helical" evidence="1">
    <location>
        <begin position="85"/>
        <end position="105"/>
    </location>
</feature>
<keyword evidence="1" id="KW-0812">Transmembrane</keyword>
<dbReference type="AlphaFoldDB" id="A0AA90SLJ3"/>